<protein>
    <recommendedName>
        <fullName evidence="2 4">GTP cyclohydrolase 1 type 2 homolog</fullName>
    </recommendedName>
</protein>
<gene>
    <name evidence="6" type="ORF">DDZ44_12055</name>
</gene>
<organism evidence="6 7">
    <name type="scientific">Syntrophomonas wolfei</name>
    <dbReference type="NCBI Taxonomy" id="863"/>
    <lineage>
        <taxon>Bacteria</taxon>
        <taxon>Bacillati</taxon>
        <taxon>Bacillota</taxon>
        <taxon>Clostridia</taxon>
        <taxon>Eubacteriales</taxon>
        <taxon>Syntrophomonadaceae</taxon>
        <taxon>Syntrophomonas</taxon>
    </lineage>
</organism>
<comment type="caution">
    <text evidence="6">The sequence shown here is derived from an EMBL/GenBank/DDBJ whole genome shotgun (WGS) entry which is preliminary data.</text>
</comment>
<keyword evidence="3 4" id="KW-0479">Metal-binding</keyword>
<proteinExistence type="inferred from homology"/>
<dbReference type="Gene3D" id="3.30.70.120">
    <property type="match status" value="1"/>
</dbReference>
<dbReference type="EMBL" id="DNZF01000262">
    <property type="protein sequence ID" value="HBK54660.1"/>
    <property type="molecule type" value="Genomic_DNA"/>
</dbReference>
<dbReference type="InterPro" id="IPR017221">
    <property type="entry name" value="DUF34/NIF3_bac"/>
</dbReference>
<dbReference type="InterPro" id="IPR002678">
    <property type="entry name" value="DUF34/NIF3"/>
</dbReference>
<evidence type="ECO:0000256" key="1">
    <source>
        <dbReference type="ARBA" id="ARBA00006964"/>
    </source>
</evidence>
<dbReference type="FunFam" id="3.40.1390.30:FF:000001">
    <property type="entry name" value="GTP cyclohydrolase 1 type 2"/>
    <property type="match status" value="1"/>
</dbReference>
<accession>A0A354YZ91</accession>
<evidence type="ECO:0000313" key="7">
    <source>
        <dbReference type="Proteomes" id="UP000263273"/>
    </source>
</evidence>
<feature type="binding site" evidence="5">
    <location>
        <position position="335"/>
    </location>
    <ligand>
        <name>a divalent metal cation</name>
        <dbReference type="ChEBI" id="CHEBI:60240"/>
        <label>1</label>
    </ligand>
</feature>
<dbReference type="Pfam" id="PF01784">
    <property type="entry name" value="DUF34_NIF3"/>
    <property type="match status" value="1"/>
</dbReference>
<dbReference type="PANTHER" id="PTHR13799">
    <property type="entry name" value="NGG1 INTERACTING FACTOR 3"/>
    <property type="match status" value="1"/>
</dbReference>
<evidence type="ECO:0000313" key="6">
    <source>
        <dbReference type="EMBL" id="HBK54660.1"/>
    </source>
</evidence>
<evidence type="ECO:0000256" key="4">
    <source>
        <dbReference type="PIRNR" id="PIRNR037489"/>
    </source>
</evidence>
<feature type="binding site" evidence="5">
    <location>
        <position position="105"/>
    </location>
    <ligand>
        <name>a divalent metal cation</name>
        <dbReference type="ChEBI" id="CHEBI:60240"/>
        <label>1</label>
    </ligand>
</feature>
<dbReference type="NCBIfam" id="TIGR00486">
    <property type="entry name" value="YbgI_SA1388"/>
    <property type="match status" value="1"/>
</dbReference>
<reference evidence="6 7" key="1">
    <citation type="journal article" date="2018" name="Nat. Biotechnol.">
        <title>A standardized bacterial taxonomy based on genome phylogeny substantially revises the tree of life.</title>
        <authorList>
            <person name="Parks D.H."/>
            <person name="Chuvochina M."/>
            <person name="Waite D.W."/>
            <person name="Rinke C."/>
            <person name="Skarshewski A."/>
            <person name="Chaumeil P.A."/>
            <person name="Hugenholtz P."/>
        </authorList>
    </citation>
    <scope>NUCLEOTIDE SEQUENCE [LARGE SCALE GENOMIC DNA]</scope>
    <source>
        <strain evidence="6">UBA10948</strain>
    </source>
</reference>
<dbReference type="InterPro" id="IPR015867">
    <property type="entry name" value="N-reg_PII/ATP_PRibTrfase_C"/>
</dbReference>
<name>A0A354YZ91_9FIRM</name>
<dbReference type="GO" id="GO:0046872">
    <property type="term" value="F:metal ion binding"/>
    <property type="evidence" value="ECO:0007669"/>
    <property type="project" value="UniProtKB-UniRule"/>
</dbReference>
<feature type="binding site" evidence="5">
    <location>
        <position position="66"/>
    </location>
    <ligand>
        <name>a divalent metal cation</name>
        <dbReference type="ChEBI" id="CHEBI:60240"/>
        <label>1</label>
    </ligand>
</feature>
<dbReference type="InterPro" id="IPR036069">
    <property type="entry name" value="DUF34/NIF3_sf"/>
</dbReference>
<dbReference type="PIRSF" id="PIRSF037489">
    <property type="entry name" value="UCP037489_NIF3_YqfO"/>
    <property type="match status" value="1"/>
</dbReference>
<dbReference type="PANTHER" id="PTHR13799:SF14">
    <property type="entry name" value="GTP CYCLOHYDROLASE 1 TYPE 2 HOMOLOG"/>
    <property type="match status" value="1"/>
</dbReference>
<dbReference type="FunFam" id="3.30.70.120:FF:000006">
    <property type="entry name" value="GTP cyclohydrolase 1 type 2 homolog"/>
    <property type="match status" value="1"/>
</dbReference>
<dbReference type="GO" id="GO:0005737">
    <property type="term" value="C:cytoplasm"/>
    <property type="evidence" value="ECO:0007669"/>
    <property type="project" value="TreeGrafter"/>
</dbReference>
<dbReference type="Gene3D" id="3.40.1390.30">
    <property type="entry name" value="NIF3 (NGG1p interacting factor 3)-like"/>
    <property type="match status" value="1"/>
</dbReference>
<feature type="binding site" evidence="5">
    <location>
        <position position="67"/>
    </location>
    <ligand>
        <name>a divalent metal cation</name>
        <dbReference type="ChEBI" id="CHEBI:60240"/>
        <label>1</label>
    </ligand>
</feature>
<dbReference type="SUPFAM" id="SSF102705">
    <property type="entry name" value="NIF3 (NGG1p interacting factor 3)-like"/>
    <property type="match status" value="1"/>
</dbReference>
<dbReference type="AlphaFoldDB" id="A0A354YZ91"/>
<comment type="similarity">
    <text evidence="1 4">Belongs to the GTP cyclohydrolase I type 2/NIF3 family.</text>
</comment>
<evidence type="ECO:0000256" key="2">
    <source>
        <dbReference type="ARBA" id="ARBA00022112"/>
    </source>
</evidence>
<dbReference type="Proteomes" id="UP000263273">
    <property type="component" value="Unassembled WGS sequence"/>
</dbReference>
<sequence>MQARVKDIISIMEEHFPPWLAEAWDNSGLQLGSTNKAVKKVAVALDLDESILNQALELQVAMIITHHPLFFKPLKQINYESPVGCLIQRIVKAGISVYAAHSNLDAAEKGLNQILAELLGLQDIDTLGNSQKEELYKLVVFVPVSHCEEVRQAINGAGAGFIGNYSDCSFRVRGTGTFRPGAGTQPFLGQEGQLEEADEFRLETVVRKRELAQVLQAMQEAHPYEEAAFDIFRLEQAGKGYSMGRCGLLPEETKLGDYARQVKETLGLEAVRVVGDLNKVIRKVAIVSGSGASLIPGISRQGVELLVTGDLKYHEARDAEALGLSIIDAGHQGTEEIISAHLSRFLQKECQKRGMKVEFIPLYSGPCFKYL</sequence>
<feature type="binding site" evidence="5">
    <location>
        <position position="331"/>
    </location>
    <ligand>
        <name>a divalent metal cation</name>
        <dbReference type="ChEBI" id="CHEBI:60240"/>
        <label>1</label>
    </ligand>
</feature>
<evidence type="ECO:0000256" key="5">
    <source>
        <dbReference type="PIRSR" id="PIRSR602678-1"/>
    </source>
</evidence>
<dbReference type="RefSeq" id="WP_276620047.1">
    <property type="nucleotide sequence ID" value="NZ_DCDX01000078.1"/>
</dbReference>
<dbReference type="STRING" id="378794.GCA_001570625_02017"/>
<evidence type="ECO:0000256" key="3">
    <source>
        <dbReference type="ARBA" id="ARBA00022723"/>
    </source>
</evidence>